<reference evidence="1" key="1">
    <citation type="submission" date="2023-04" db="EMBL/GenBank/DDBJ databases">
        <title>Draft Genome sequencing of Naganishia species isolated from polar environments using Oxford Nanopore Technology.</title>
        <authorList>
            <person name="Leo P."/>
            <person name="Venkateswaran K."/>
        </authorList>
    </citation>
    <scope>NUCLEOTIDE SEQUENCE</scope>
    <source>
        <strain evidence="1">DBVPG 5303</strain>
    </source>
</reference>
<evidence type="ECO:0000313" key="2">
    <source>
        <dbReference type="Proteomes" id="UP001234202"/>
    </source>
</evidence>
<keyword evidence="2" id="KW-1185">Reference proteome</keyword>
<gene>
    <name evidence="1" type="ORF">QFC24_004965</name>
</gene>
<accession>A0ACC2XAD6</accession>
<dbReference type="EMBL" id="JASBWV010000019">
    <property type="protein sequence ID" value="KAJ9120985.1"/>
    <property type="molecule type" value="Genomic_DNA"/>
</dbReference>
<proteinExistence type="predicted"/>
<dbReference type="Proteomes" id="UP001234202">
    <property type="component" value="Unassembled WGS sequence"/>
</dbReference>
<protein>
    <submittedName>
        <fullName evidence="1">Uncharacterized protein</fullName>
    </submittedName>
</protein>
<name>A0ACC2XAD6_9TREE</name>
<evidence type="ECO:0000313" key="1">
    <source>
        <dbReference type="EMBL" id="KAJ9120985.1"/>
    </source>
</evidence>
<comment type="caution">
    <text evidence="1">The sequence shown here is derived from an EMBL/GenBank/DDBJ whole genome shotgun (WGS) entry which is preliminary data.</text>
</comment>
<sequence>MGVLLSSAAAVTLSSVICNVIGSAILHHIHPQARYNVLWASRNGAVGGAILTVPWMLIFRLLNACVARTSSEFVQEMVGYAGWVVTAANSAAAGALGAAVLIASLDEGKVKQGVRESAAAGGVGSGVWLAALMAASLVIMMWMLAVHGVDWIRRKIDNKRQRVAKADAAGEQHELGQVGWQEDGGVAPSQSRHDQNHQTTAMMPRSHGIISGTQEGSDKV</sequence>
<organism evidence="1 2">
    <name type="scientific">Naganishia onofrii</name>
    <dbReference type="NCBI Taxonomy" id="1851511"/>
    <lineage>
        <taxon>Eukaryota</taxon>
        <taxon>Fungi</taxon>
        <taxon>Dikarya</taxon>
        <taxon>Basidiomycota</taxon>
        <taxon>Agaricomycotina</taxon>
        <taxon>Tremellomycetes</taxon>
        <taxon>Filobasidiales</taxon>
        <taxon>Filobasidiaceae</taxon>
        <taxon>Naganishia</taxon>
    </lineage>
</organism>